<dbReference type="OrthoDB" id="10451516at2759"/>
<proteinExistence type="predicted"/>
<dbReference type="Proteomes" id="UP000696573">
    <property type="component" value="Unassembled WGS sequence"/>
</dbReference>
<gene>
    <name evidence="1" type="ORF">CRHIZ90672A_00006546</name>
</gene>
<dbReference type="AlphaFoldDB" id="A0A9N9V8U3"/>
<sequence length="161" mass="17658">MYQVDFILFDEAAKAPETETAIPLAKSPHAVVYFTGDTKQCRPNRTGTNDDSNLPATQSAYDAFGVDRITHIAEQVNQSFESSDEEPVCICGQMINDACNTLATSPSLGRFTKVRPSTVMKVLVTNNAVYQTLLKIANGLRRPTFIPIINSMIGQKKGLPF</sequence>
<reference evidence="1" key="1">
    <citation type="submission" date="2021-10" db="EMBL/GenBank/DDBJ databases">
        <authorList>
            <person name="Piombo E."/>
        </authorList>
    </citation>
    <scope>NUCLEOTIDE SEQUENCE</scope>
</reference>
<protein>
    <submittedName>
        <fullName evidence="1">Uncharacterized protein</fullName>
    </submittedName>
</protein>
<keyword evidence="2" id="KW-1185">Reference proteome</keyword>
<evidence type="ECO:0000313" key="2">
    <source>
        <dbReference type="Proteomes" id="UP000696573"/>
    </source>
</evidence>
<dbReference type="Gene3D" id="3.40.50.300">
    <property type="entry name" value="P-loop containing nucleotide triphosphate hydrolases"/>
    <property type="match status" value="1"/>
</dbReference>
<evidence type="ECO:0000313" key="1">
    <source>
        <dbReference type="EMBL" id="CAH0018162.1"/>
    </source>
</evidence>
<dbReference type="InterPro" id="IPR027417">
    <property type="entry name" value="P-loop_NTPase"/>
</dbReference>
<organism evidence="1 2">
    <name type="scientific">Clonostachys rhizophaga</name>
    <dbReference type="NCBI Taxonomy" id="160324"/>
    <lineage>
        <taxon>Eukaryota</taxon>
        <taxon>Fungi</taxon>
        <taxon>Dikarya</taxon>
        <taxon>Ascomycota</taxon>
        <taxon>Pezizomycotina</taxon>
        <taxon>Sordariomycetes</taxon>
        <taxon>Hypocreomycetidae</taxon>
        <taxon>Hypocreales</taxon>
        <taxon>Bionectriaceae</taxon>
        <taxon>Clonostachys</taxon>
    </lineage>
</organism>
<comment type="caution">
    <text evidence="1">The sequence shown here is derived from an EMBL/GenBank/DDBJ whole genome shotgun (WGS) entry which is preliminary data.</text>
</comment>
<accession>A0A9N9V8U3</accession>
<dbReference type="EMBL" id="CABFNQ020000532">
    <property type="protein sequence ID" value="CAH0018162.1"/>
    <property type="molecule type" value="Genomic_DNA"/>
</dbReference>
<name>A0A9N9V8U3_9HYPO</name>